<dbReference type="PROSITE" id="PS51186">
    <property type="entry name" value="GNAT"/>
    <property type="match status" value="1"/>
</dbReference>
<dbReference type="Pfam" id="PF00583">
    <property type="entry name" value="Acetyltransf_1"/>
    <property type="match status" value="1"/>
</dbReference>
<dbReference type="AlphaFoldDB" id="A0A3Z4X6C8"/>
<dbReference type="PANTHER" id="PTHR43877">
    <property type="entry name" value="AMINOALKYLPHOSPHONATE N-ACETYLTRANSFERASE-RELATED-RELATED"/>
    <property type="match status" value="1"/>
</dbReference>
<organism evidence="4">
    <name type="scientific">Salmonella enterica subsp. enterica serovar Chester</name>
    <dbReference type="NCBI Taxonomy" id="149386"/>
    <lineage>
        <taxon>Bacteria</taxon>
        <taxon>Pseudomonadati</taxon>
        <taxon>Pseudomonadota</taxon>
        <taxon>Gammaproteobacteria</taxon>
        <taxon>Enterobacterales</taxon>
        <taxon>Enterobacteriaceae</taxon>
        <taxon>Salmonella</taxon>
    </lineage>
</organism>
<evidence type="ECO:0000259" key="3">
    <source>
        <dbReference type="PROSITE" id="PS51186"/>
    </source>
</evidence>
<reference evidence="4" key="1">
    <citation type="submission" date="2018-11" db="EMBL/GenBank/DDBJ databases">
        <authorList>
            <person name="Ashton P.M."/>
            <person name="Dallman T."/>
            <person name="Nair S."/>
            <person name="De Pinna E."/>
            <person name="Peters T."/>
            <person name="Grant K."/>
        </authorList>
    </citation>
    <scope>NUCLEOTIDE SEQUENCE [LARGE SCALE GENOMIC DNA]</scope>
    <source>
        <strain evidence="4">634658</strain>
    </source>
</reference>
<accession>A0A3Z4X6C8</accession>
<name>A0A3Z4X6C8_SALET</name>
<evidence type="ECO:0000256" key="2">
    <source>
        <dbReference type="ARBA" id="ARBA00023315"/>
    </source>
</evidence>
<sequence>MKTVAKLFRTSIRTAEFRNNVGSDTVRARRLKEFLKDETYSVYVVKNKETWEGYLVATYRHGDPTLTCHYFEEFVPGAFDKVGLALVLDHTGFEYMSCPAPTDDVEQKLVEKGFVLSDIVWACHSKLFDKVITASEIKIISGDAYAELSKDDKDVILNLISGAICEELEYDMRGYYTHIGPLAETVIARIQHANVETAIWRDGHDIVGIAQMRLVTPGVVELSGLTVAPTHRKRGIGRRLMGALFDFAQRHSDQVYIETAADNNPANHLYGNILRCKQVLRTLTLKRDPELISWKRVNGNRADRVLKEEPSIPVETTTRLTISDMFQSGMRGC</sequence>
<evidence type="ECO:0000313" key="4">
    <source>
        <dbReference type="EMBL" id="EAC0255756.1"/>
    </source>
</evidence>
<gene>
    <name evidence="4" type="ORF">EHE49_03625</name>
</gene>
<comment type="caution">
    <text evidence="4">The sequence shown here is derived from an EMBL/GenBank/DDBJ whole genome shotgun (WGS) entry which is preliminary data.</text>
</comment>
<protein>
    <submittedName>
        <fullName evidence="4">GNAT family N-acetyltransferase</fullName>
    </submittedName>
</protein>
<dbReference type="CDD" id="cd04301">
    <property type="entry name" value="NAT_SF"/>
    <property type="match status" value="1"/>
</dbReference>
<dbReference type="EMBL" id="AAAGNC010000003">
    <property type="protein sequence ID" value="EAC0255756.1"/>
    <property type="molecule type" value="Genomic_DNA"/>
</dbReference>
<proteinExistence type="predicted"/>
<dbReference type="InterPro" id="IPR016181">
    <property type="entry name" value="Acyl_CoA_acyltransferase"/>
</dbReference>
<dbReference type="InterPro" id="IPR050832">
    <property type="entry name" value="Bact_Acetyltransf"/>
</dbReference>
<keyword evidence="1 4" id="KW-0808">Transferase</keyword>
<dbReference type="Gene3D" id="3.40.630.30">
    <property type="match status" value="1"/>
</dbReference>
<feature type="domain" description="N-acetyltransferase" evidence="3">
    <location>
        <begin position="143"/>
        <end position="321"/>
    </location>
</feature>
<evidence type="ECO:0000256" key="1">
    <source>
        <dbReference type="ARBA" id="ARBA00022679"/>
    </source>
</evidence>
<dbReference type="SUPFAM" id="SSF55729">
    <property type="entry name" value="Acyl-CoA N-acyltransferases (Nat)"/>
    <property type="match status" value="1"/>
</dbReference>
<dbReference type="PANTHER" id="PTHR43877:SF1">
    <property type="entry name" value="ACETYLTRANSFERASE"/>
    <property type="match status" value="1"/>
</dbReference>
<dbReference type="InterPro" id="IPR000182">
    <property type="entry name" value="GNAT_dom"/>
</dbReference>
<keyword evidence="2" id="KW-0012">Acyltransferase</keyword>
<dbReference type="GO" id="GO:0016747">
    <property type="term" value="F:acyltransferase activity, transferring groups other than amino-acyl groups"/>
    <property type="evidence" value="ECO:0007669"/>
    <property type="project" value="InterPro"/>
</dbReference>
<dbReference type="Proteomes" id="UP000839816">
    <property type="component" value="Unassembled WGS sequence"/>
</dbReference>